<dbReference type="PANTHER" id="PTHR36933">
    <property type="entry name" value="SLL0788 PROTEIN"/>
    <property type="match status" value="1"/>
</dbReference>
<evidence type="ECO:0000259" key="1">
    <source>
        <dbReference type="Pfam" id="PF03713"/>
    </source>
</evidence>
<gene>
    <name evidence="2" type="ORF">QGN29_06520</name>
</gene>
<keyword evidence="3" id="KW-1185">Reference proteome</keyword>
<proteinExistence type="predicted"/>
<dbReference type="SUPFAM" id="SSF75011">
    <property type="entry name" value="3-carboxy-cis,cis-mucoante lactonizing enzyme"/>
    <property type="match status" value="1"/>
</dbReference>
<protein>
    <submittedName>
        <fullName evidence="2">DUF305 domain-containing protein</fullName>
    </submittedName>
</protein>
<dbReference type="KEGG" id="tmk:QGN29_06520"/>
<sequence>MTVKKYVRSSTVLTTVFMTGLLWGQMGHVAAQDVPLVQPGNVGEKVKIIKPKSAIEIAVNSYTPEDVSFMQNMIPHHHQATLMSALVKGRTNRQELLDIAGKIDASQKDEISFMLDWLKARGERQPDPAAHSKMDMSHVMAGMASPAQMKKLASLEGVAFDKLFLELMIFHHAGAITMVKDLLSKRGSAYDPVLYEFVSDVQTDQQSEISRMNVLLASLSSDPRVGLKAGFSDAGEAALNMKLLRNLPRPAGFFDPENPLGLAAETDKEKDGKKVRAKRGGLMSFANTDMAFDGDKLVVGNYHGFNTYKLDAAGMPALMASVVCPGGQGDVSVIGDLLIMSVEETRGRTDCGIQGISEDVSADRFRGIRIFNISDYQRPVQVGQVQTCRGSHTHSIVSGDGKEGTVVIYNSGTSSVRDEKELESCIGNFTGDKNTALFRIDVIEIPVDDPSKARIVDSPAVFADEQTGALAGLWRGGNHGPNTQRTYVTNQCHDITVFPKAKLAAGACSGNGIILDISNPLKPKRIDAVVDPGFAYWHSATFNNDGTKVLFTDEWGGGGRPRCMAGDPKGWGANAIYDIENGKLEFKGKYKLPAPQTKMENCVAHNGSIVPVPGRDIFVQAWYQGGISVIDFSESTDPKEIAFFDRGPLDENDYAVGGYWSSYWYNGKVYGTGIYRGLDVFELIESDVLTANELAAAKLADQGEKFNPQQQFEVTWPDAPVVALAYLDQLDRTGAIAQGLSKALREALTEAQSGKVNAKTLKQLAKKVKKKSGKAAEQRRKKKLVSTMRAIAAAAR</sequence>
<dbReference type="Gene3D" id="1.20.1260.10">
    <property type="match status" value="1"/>
</dbReference>
<dbReference type="Proteomes" id="UP001268683">
    <property type="component" value="Chromosome"/>
</dbReference>
<evidence type="ECO:0000313" key="3">
    <source>
        <dbReference type="Proteomes" id="UP001268683"/>
    </source>
</evidence>
<dbReference type="AlphaFoldDB" id="A0AA52HBV0"/>
<accession>A0AA52HBV0</accession>
<dbReference type="InterPro" id="IPR012347">
    <property type="entry name" value="Ferritin-like"/>
</dbReference>
<evidence type="ECO:0000313" key="2">
    <source>
        <dbReference type="EMBL" id="WND04028.1"/>
    </source>
</evidence>
<name>A0AA52HBV0_9PROT</name>
<dbReference type="Pfam" id="PF03713">
    <property type="entry name" value="DUF305"/>
    <property type="match status" value="1"/>
</dbReference>
<dbReference type="InterPro" id="IPR005183">
    <property type="entry name" value="DUF305_CopM-like"/>
</dbReference>
<dbReference type="EMBL" id="CP123872">
    <property type="protein sequence ID" value="WND04028.1"/>
    <property type="molecule type" value="Genomic_DNA"/>
</dbReference>
<organism evidence="2 3">
    <name type="scientific">Temperatibacter marinus</name>
    <dbReference type="NCBI Taxonomy" id="1456591"/>
    <lineage>
        <taxon>Bacteria</taxon>
        <taxon>Pseudomonadati</taxon>
        <taxon>Pseudomonadota</taxon>
        <taxon>Alphaproteobacteria</taxon>
        <taxon>Kordiimonadales</taxon>
        <taxon>Temperatibacteraceae</taxon>
        <taxon>Temperatibacter</taxon>
    </lineage>
</organism>
<reference evidence="2" key="1">
    <citation type="submission" date="2023-04" db="EMBL/GenBank/DDBJ databases">
        <title>Complete genome sequence of Temperatibacter marinus.</title>
        <authorList>
            <person name="Rong J.-C."/>
            <person name="Yi M.-L."/>
            <person name="Zhao Q."/>
        </authorList>
    </citation>
    <scope>NUCLEOTIDE SEQUENCE</scope>
    <source>
        <strain evidence="2">NBRC 110045</strain>
    </source>
</reference>
<feature type="domain" description="DUF305" evidence="1">
    <location>
        <begin position="66"/>
        <end position="215"/>
    </location>
</feature>
<dbReference type="PANTHER" id="PTHR36933:SF1">
    <property type="entry name" value="SLL0788 PROTEIN"/>
    <property type="match status" value="1"/>
</dbReference>